<evidence type="ECO:0008006" key="4">
    <source>
        <dbReference type="Google" id="ProtNLM"/>
    </source>
</evidence>
<name>A0ABS1NNR9_9ACTN</name>
<sequence>MTVHDADPWLARYGPGQQATITPEHNDILTAFRATVKRTPEADAIRYFDGRISFRELDGLTDAFAAGIADAGFSPGERVAILPAHPKARAATTSFCPRWRTFLTRPEPTRRAQVERHLDHAHVGWIGPWGMGTRSPTGSTALSCLSSTTITPGSSWTTTSPSRSRPRDRPYPERR</sequence>
<dbReference type="SUPFAM" id="SSF56801">
    <property type="entry name" value="Acetyl-CoA synthetase-like"/>
    <property type="match status" value="1"/>
</dbReference>
<feature type="region of interest" description="Disordered" evidence="1">
    <location>
        <begin position="150"/>
        <end position="175"/>
    </location>
</feature>
<feature type="compositionally biased region" description="Low complexity" evidence="1">
    <location>
        <begin position="150"/>
        <end position="163"/>
    </location>
</feature>
<comment type="caution">
    <text evidence="2">The sequence shown here is derived from an EMBL/GenBank/DDBJ whole genome shotgun (WGS) entry which is preliminary data.</text>
</comment>
<dbReference type="RefSeq" id="WP_201881113.1">
    <property type="nucleotide sequence ID" value="NZ_JAERRF010000029.1"/>
</dbReference>
<dbReference type="EMBL" id="JAERRF010000029">
    <property type="protein sequence ID" value="MBL1101500.1"/>
    <property type="molecule type" value="Genomic_DNA"/>
</dbReference>
<organism evidence="2 3">
    <name type="scientific">Streptomyces coffeae</name>
    <dbReference type="NCBI Taxonomy" id="621382"/>
    <lineage>
        <taxon>Bacteria</taxon>
        <taxon>Bacillati</taxon>
        <taxon>Actinomycetota</taxon>
        <taxon>Actinomycetes</taxon>
        <taxon>Kitasatosporales</taxon>
        <taxon>Streptomycetaceae</taxon>
        <taxon>Streptomyces</taxon>
    </lineage>
</organism>
<gene>
    <name evidence="2" type="ORF">JK363_33545</name>
</gene>
<feature type="compositionally biased region" description="Basic and acidic residues" evidence="1">
    <location>
        <begin position="165"/>
        <end position="175"/>
    </location>
</feature>
<evidence type="ECO:0000256" key="1">
    <source>
        <dbReference type="SAM" id="MobiDB-lite"/>
    </source>
</evidence>
<keyword evidence="3" id="KW-1185">Reference proteome</keyword>
<accession>A0ABS1NNR9</accession>
<dbReference type="InterPro" id="IPR042099">
    <property type="entry name" value="ANL_N_sf"/>
</dbReference>
<protein>
    <recommendedName>
        <fullName evidence="4">AMP-dependent synthetase/ligase domain-containing protein</fullName>
    </recommendedName>
</protein>
<dbReference type="Proteomes" id="UP000634229">
    <property type="component" value="Unassembled WGS sequence"/>
</dbReference>
<reference evidence="2 3" key="1">
    <citation type="submission" date="2021-01" db="EMBL/GenBank/DDBJ databases">
        <title>WGS of actinomycetes isolated from Thailand.</title>
        <authorList>
            <person name="Thawai C."/>
        </authorList>
    </citation>
    <scope>NUCLEOTIDE SEQUENCE [LARGE SCALE GENOMIC DNA]</scope>
    <source>
        <strain evidence="2 3">CA1R205</strain>
    </source>
</reference>
<proteinExistence type="predicted"/>
<evidence type="ECO:0000313" key="2">
    <source>
        <dbReference type="EMBL" id="MBL1101500.1"/>
    </source>
</evidence>
<dbReference type="Gene3D" id="3.40.50.12780">
    <property type="entry name" value="N-terminal domain of ligase-like"/>
    <property type="match status" value="1"/>
</dbReference>
<evidence type="ECO:0000313" key="3">
    <source>
        <dbReference type="Proteomes" id="UP000634229"/>
    </source>
</evidence>